<name>A0AAV6JVZ9_9ERIC</name>
<feature type="region of interest" description="Disordered" evidence="1">
    <location>
        <begin position="1"/>
        <end position="93"/>
    </location>
</feature>
<comment type="caution">
    <text evidence="2">The sequence shown here is derived from an EMBL/GenBank/DDBJ whole genome shotgun (WGS) entry which is preliminary data.</text>
</comment>
<accession>A0AAV6JVZ9</accession>
<evidence type="ECO:0000256" key="1">
    <source>
        <dbReference type="SAM" id="MobiDB-lite"/>
    </source>
</evidence>
<dbReference type="Proteomes" id="UP000823749">
    <property type="component" value="Chromosome 6"/>
</dbReference>
<keyword evidence="3" id="KW-1185">Reference proteome</keyword>
<feature type="compositionally biased region" description="Pro residues" evidence="1">
    <location>
        <begin position="33"/>
        <end position="43"/>
    </location>
</feature>
<organism evidence="2 3">
    <name type="scientific">Rhododendron griersonianum</name>
    <dbReference type="NCBI Taxonomy" id="479676"/>
    <lineage>
        <taxon>Eukaryota</taxon>
        <taxon>Viridiplantae</taxon>
        <taxon>Streptophyta</taxon>
        <taxon>Embryophyta</taxon>
        <taxon>Tracheophyta</taxon>
        <taxon>Spermatophyta</taxon>
        <taxon>Magnoliopsida</taxon>
        <taxon>eudicotyledons</taxon>
        <taxon>Gunneridae</taxon>
        <taxon>Pentapetalae</taxon>
        <taxon>asterids</taxon>
        <taxon>Ericales</taxon>
        <taxon>Ericaceae</taxon>
        <taxon>Ericoideae</taxon>
        <taxon>Rhodoreae</taxon>
        <taxon>Rhododendron</taxon>
    </lineage>
</organism>
<dbReference type="EMBL" id="JACTNZ010000006">
    <property type="protein sequence ID" value="KAG5544373.1"/>
    <property type="molecule type" value="Genomic_DNA"/>
</dbReference>
<feature type="compositionally biased region" description="Basic and acidic residues" evidence="1">
    <location>
        <begin position="1"/>
        <end position="24"/>
    </location>
</feature>
<reference evidence="2 3" key="1">
    <citation type="submission" date="2020-08" db="EMBL/GenBank/DDBJ databases">
        <title>Plant Genome Project.</title>
        <authorList>
            <person name="Zhang R.-G."/>
        </authorList>
    </citation>
    <scope>NUCLEOTIDE SEQUENCE [LARGE SCALE GENOMIC DNA]</scope>
    <source>
        <strain evidence="2">WSP0</strain>
        <tissue evidence="2">Leaf</tissue>
    </source>
</reference>
<evidence type="ECO:0000313" key="2">
    <source>
        <dbReference type="EMBL" id="KAG5544373.1"/>
    </source>
</evidence>
<protein>
    <submittedName>
        <fullName evidence="2">Uncharacterized protein</fullName>
    </submittedName>
</protein>
<evidence type="ECO:0000313" key="3">
    <source>
        <dbReference type="Proteomes" id="UP000823749"/>
    </source>
</evidence>
<dbReference type="AlphaFoldDB" id="A0AAV6JVZ9"/>
<feature type="compositionally biased region" description="Low complexity" evidence="1">
    <location>
        <begin position="78"/>
        <end position="93"/>
    </location>
</feature>
<gene>
    <name evidence="2" type="ORF">RHGRI_016952</name>
</gene>
<sequence length="93" mass="10305">MAPKDIVVELERRKKKKQEEERAKAAAKTGPSAPGPIPRPPYPTTSKVPLPTSPTGKRLHSSTLQTKKAPAEKRQKMTTKPMTRPMPMLLPII</sequence>
<proteinExistence type="predicted"/>